<feature type="region of interest" description="Disordered" evidence="8">
    <location>
        <begin position="1276"/>
        <end position="1332"/>
    </location>
</feature>
<comment type="subcellular location">
    <subcellularLocation>
        <location evidence="1">Cell projection</location>
        <location evidence="1">Cilium</location>
    </subcellularLocation>
</comment>
<organism evidence="12 13">
    <name type="scientific">Riccia fluitans</name>
    <dbReference type="NCBI Taxonomy" id="41844"/>
    <lineage>
        <taxon>Eukaryota</taxon>
        <taxon>Viridiplantae</taxon>
        <taxon>Streptophyta</taxon>
        <taxon>Embryophyta</taxon>
        <taxon>Marchantiophyta</taxon>
        <taxon>Marchantiopsida</taxon>
        <taxon>Marchantiidae</taxon>
        <taxon>Marchantiales</taxon>
        <taxon>Ricciaceae</taxon>
        <taxon>Riccia</taxon>
    </lineage>
</organism>
<dbReference type="InterPro" id="IPR039857">
    <property type="entry name" value="Ift122/121"/>
</dbReference>
<dbReference type="GO" id="GO:0060271">
    <property type="term" value="P:cilium assembly"/>
    <property type="evidence" value="ECO:0007669"/>
    <property type="project" value="UniProtKB-ARBA"/>
</dbReference>
<keyword evidence="13" id="KW-1185">Reference proteome</keyword>
<feature type="domain" description="Intraflagellar transport protein 122 homolog TPR" evidence="11">
    <location>
        <begin position="574"/>
        <end position="956"/>
    </location>
</feature>
<evidence type="ECO:0000259" key="9">
    <source>
        <dbReference type="Pfam" id="PF23377"/>
    </source>
</evidence>
<evidence type="ECO:0000256" key="2">
    <source>
        <dbReference type="ARBA" id="ARBA00019442"/>
    </source>
</evidence>
<dbReference type="Gene3D" id="1.25.40.470">
    <property type="match status" value="1"/>
</dbReference>
<sequence length="1332" mass="149686">MRAVVVWNDLVPEHDGIKSICYALAFRPDGTQLIAAVGSRVLMYDAADGDLLHSLKGHKDAVYCVVYSRDGKRFASGGADRTIIIWTHKLASGSSSDFGIWSPEQKSVAKHRVSSKVIDVRAFSQLLAPVLSILLKNFHPRFTSCCGLQVLCCAWTGDGQLLALGMYNGQISICDKNGVEQCAIERCAPVWTLQWNTAQNKSSGYLAVGCWDGTLSFYEKSGKQIGKDKDLGFDPCCVTYHDGKYVFVGGSDRKVLLYSKEGTELTTVCETADWVWTLCSRPKHDFVAVGCNDGSISMLQLLFSTDPLKKAVHGLYQERYAFRDAMTDVVIQHLITDEKIRIRCWDYIKKIAVYQERVAVQLSNRIVVYELSKEKSAKSQYCLCAKINQVLECNLLVLTSKHITLCQETKLQLYTLEGVKEREWLLESTICYLKVCGGPVGGEGLLVGMKNGLIVKIWIKSNFPIRLYKHSSGIRCLDLSAKRTSLAIVDESASVIIYNLQTKEVTFDEKFASSVAWNTEMEAMLCYSGSGKLNIKTADFPVHRQKLQGYVVGFQGSKIFCLHHLAMQTIEVPQSTSMRHYVDKKQYEDAYRVACLGVTELDWRMLATNAMKGQAWEIARAGFARIRDVRFLDLIHKLQQLSQSQMPCLNAIVLAYQGKYDEAAEAYVEAGQVERAMEMFSDLRMFDKAKALAADHEHISEVVGKASVQEIIQRQAQWTEETEDHETAADMYIAAAQLDKALEILAEHGPASKLIETEIKQLKLCETLMRKAGQTAHALETYIKLGDFRSILSLHVELEQWDDAFALESLHPELQGMVSLPYGEWLVQNDRFEAARVSYKQAGRPDLSEALLQNLTDSAVKERRFKAASHTCWTLAAEIMEDVAKGTRDDRRQEQQRILDSYHYIERAEIYYAYSFIHQFRSDPFRTSTPESLFNIARFLTARIRSQPPQGISLVNILMTLAKQAEELGCYKVARHAYGLLQGYRIPPNWVKKVELATMRVRGRAGSQHDGLLRLDIPFCYCCSSPFPLITSFSEVACNICSQPVFRSFLTFDQLPLVEFVLEDDISHEEAVQLLAAQHSRRNKSFEGLKGKQTLVHGITKEALLGEMAEMATLLGHGLMKIGRKTLSEIPKTQVIVQTSPLELKQPRYFLVVDSECKVVHCPSCGYFFEEEEWDLYLLQEEVCPFCQASPASALAQEPVDMIYSSKSTVSEVCSEDSSSQASKRSSIDVRDNVPSPSTSTSTKTVLMSAQPDGLGTMLMRGESIEPLKVFASKRYRPLPTNGGDMDAEYNKPSADPNHLNRPSLVKRDSADSTSVHEVQEEDQLLRRLRRP</sequence>
<evidence type="ECO:0000256" key="7">
    <source>
        <dbReference type="PROSITE-ProRule" id="PRU00221"/>
    </source>
</evidence>
<dbReference type="SUPFAM" id="SSF50978">
    <property type="entry name" value="WD40 repeat-like"/>
    <property type="match status" value="2"/>
</dbReference>
<accession>A0ABD1XWF1</accession>
<feature type="domain" description="IFT122 second beta-propeller" evidence="9">
    <location>
        <begin position="313"/>
        <end position="567"/>
    </location>
</feature>
<evidence type="ECO:0000313" key="12">
    <source>
        <dbReference type="EMBL" id="KAL2613280.1"/>
    </source>
</evidence>
<protein>
    <recommendedName>
        <fullName evidence="2">Intraflagellar transport protein 122 homolog</fullName>
    </recommendedName>
</protein>
<dbReference type="SMART" id="SM00320">
    <property type="entry name" value="WD40"/>
    <property type="match status" value="7"/>
</dbReference>
<feature type="repeat" description="WD" evidence="7">
    <location>
        <begin position="55"/>
        <end position="86"/>
    </location>
</feature>
<keyword evidence="3 7" id="KW-0853">WD repeat</keyword>
<evidence type="ECO:0000256" key="8">
    <source>
        <dbReference type="SAM" id="MobiDB-lite"/>
    </source>
</evidence>
<evidence type="ECO:0000256" key="6">
    <source>
        <dbReference type="ARBA" id="ARBA00023273"/>
    </source>
</evidence>
<feature type="domain" description="IFT122 first beta-propeller" evidence="10">
    <location>
        <begin position="2"/>
        <end position="90"/>
    </location>
</feature>
<gene>
    <name evidence="12" type="ORF">R1flu_024972</name>
</gene>
<evidence type="ECO:0000256" key="5">
    <source>
        <dbReference type="ARBA" id="ARBA00023069"/>
    </source>
</evidence>
<feature type="domain" description="IFT122 first beta-propeller" evidence="10">
    <location>
        <begin position="205"/>
        <end position="301"/>
    </location>
</feature>
<keyword evidence="6" id="KW-0966">Cell projection</keyword>
<dbReference type="InterPro" id="IPR056153">
    <property type="entry name" value="Beta-prop_IFT122_1st"/>
</dbReference>
<dbReference type="InterPro" id="IPR001680">
    <property type="entry name" value="WD40_rpt"/>
</dbReference>
<dbReference type="InterPro" id="IPR057411">
    <property type="entry name" value="TPR_IFT122"/>
</dbReference>
<evidence type="ECO:0000256" key="3">
    <source>
        <dbReference type="ARBA" id="ARBA00022574"/>
    </source>
</evidence>
<dbReference type="EMBL" id="JBHFFA010000007">
    <property type="protein sequence ID" value="KAL2613280.1"/>
    <property type="molecule type" value="Genomic_DNA"/>
</dbReference>
<dbReference type="Pfam" id="PF23377">
    <property type="entry name" value="Beta-prop_IFT122_2nd"/>
    <property type="match status" value="1"/>
</dbReference>
<feature type="compositionally biased region" description="Low complexity" evidence="8">
    <location>
        <begin position="1235"/>
        <end position="1245"/>
    </location>
</feature>
<name>A0ABD1XWF1_9MARC</name>
<evidence type="ECO:0000313" key="13">
    <source>
        <dbReference type="Proteomes" id="UP001605036"/>
    </source>
</evidence>
<dbReference type="PROSITE" id="PS50294">
    <property type="entry name" value="WD_REPEATS_REGION"/>
    <property type="match status" value="1"/>
</dbReference>
<dbReference type="Pfam" id="PF23381">
    <property type="entry name" value="Beta-prop_IFT122_1st"/>
    <property type="match status" value="2"/>
</dbReference>
<dbReference type="InterPro" id="IPR056152">
    <property type="entry name" value="Beta-prop_IFT122_2nd"/>
</dbReference>
<dbReference type="PANTHER" id="PTHR12764:SF4">
    <property type="entry name" value="INTRAFLAGELLAR TRANSPORT PROTEIN 122 HOMOLOG"/>
    <property type="match status" value="1"/>
</dbReference>
<keyword evidence="5" id="KW-0969">Cilium</keyword>
<dbReference type="PROSITE" id="PS50082">
    <property type="entry name" value="WD_REPEATS_2"/>
    <property type="match status" value="1"/>
</dbReference>
<evidence type="ECO:0000259" key="10">
    <source>
        <dbReference type="Pfam" id="PF23381"/>
    </source>
</evidence>
<feature type="region of interest" description="Disordered" evidence="8">
    <location>
        <begin position="1215"/>
        <end position="1247"/>
    </location>
</feature>
<dbReference type="InterPro" id="IPR015943">
    <property type="entry name" value="WD40/YVTN_repeat-like_dom_sf"/>
</dbReference>
<comment type="caution">
    <text evidence="12">The sequence shown here is derived from an EMBL/GenBank/DDBJ whole genome shotgun (WGS) entry which is preliminary data.</text>
</comment>
<evidence type="ECO:0000256" key="4">
    <source>
        <dbReference type="ARBA" id="ARBA00022737"/>
    </source>
</evidence>
<dbReference type="PANTHER" id="PTHR12764">
    <property type="entry name" value="WD REPEAT DOMAIN-RELATED"/>
    <property type="match status" value="1"/>
</dbReference>
<reference evidence="12 13" key="1">
    <citation type="submission" date="2024-09" db="EMBL/GenBank/DDBJ databases">
        <title>Chromosome-scale assembly of Riccia fluitans.</title>
        <authorList>
            <person name="Paukszto L."/>
            <person name="Sawicki J."/>
            <person name="Karawczyk K."/>
            <person name="Piernik-Szablinska J."/>
            <person name="Szczecinska M."/>
            <person name="Mazdziarz M."/>
        </authorList>
    </citation>
    <scope>NUCLEOTIDE SEQUENCE [LARGE SCALE GENOMIC DNA]</scope>
    <source>
        <strain evidence="12">Rf_01</strain>
        <tissue evidence="12">Aerial parts of the thallus</tissue>
    </source>
</reference>
<dbReference type="GO" id="GO:0005929">
    <property type="term" value="C:cilium"/>
    <property type="evidence" value="ECO:0007669"/>
    <property type="project" value="UniProtKB-SubCell"/>
</dbReference>
<dbReference type="Gene3D" id="2.130.10.10">
    <property type="entry name" value="YVTN repeat-like/Quinoprotein amine dehydrogenase"/>
    <property type="match status" value="4"/>
</dbReference>
<dbReference type="Proteomes" id="UP001605036">
    <property type="component" value="Unassembled WGS sequence"/>
</dbReference>
<feature type="compositionally biased region" description="Polar residues" evidence="8">
    <location>
        <begin position="1215"/>
        <end position="1225"/>
    </location>
</feature>
<dbReference type="Pfam" id="PF25295">
    <property type="entry name" value="TPR_IFT122"/>
    <property type="match status" value="1"/>
</dbReference>
<evidence type="ECO:0000256" key="1">
    <source>
        <dbReference type="ARBA" id="ARBA00004138"/>
    </source>
</evidence>
<proteinExistence type="predicted"/>
<evidence type="ECO:0000259" key="11">
    <source>
        <dbReference type="Pfam" id="PF25295"/>
    </source>
</evidence>
<keyword evidence="4" id="KW-0677">Repeat</keyword>
<dbReference type="InterPro" id="IPR036322">
    <property type="entry name" value="WD40_repeat_dom_sf"/>
</dbReference>